<dbReference type="RefSeq" id="WP_324267050.1">
    <property type="nucleotide sequence ID" value="NZ_JAWLNX010000013.1"/>
</dbReference>
<accession>A0ABU6ADE7</accession>
<dbReference type="SUPFAM" id="SSF55785">
    <property type="entry name" value="PYP-like sensor domain (PAS domain)"/>
    <property type="match status" value="1"/>
</dbReference>
<dbReference type="CDD" id="cd00130">
    <property type="entry name" value="PAS"/>
    <property type="match status" value="1"/>
</dbReference>
<organism evidence="2 3">
    <name type="scientific">Saccharopolyspora mangrovi</name>
    <dbReference type="NCBI Taxonomy" id="3082379"/>
    <lineage>
        <taxon>Bacteria</taxon>
        <taxon>Bacillati</taxon>
        <taxon>Actinomycetota</taxon>
        <taxon>Actinomycetes</taxon>
        <taxon>Pseudonocardiales</taxon>
        <taxon>Pseudonocardiaceae</taxon>
        <taxon>Saccharopolyspora</taxon>
    </lineage>
</organism>
<reference evidence="2 3" key="1">
    <citation type="submission" date="2023-10" db="EMBL/GenBank/DDBJ databases">
        <title>Saccharopolyspora sp. nov., isolated from mangrove soil.</title>
        <authorList>
            <person name="Lu Y."/>
            <person name="Liu W."/>
        </authorList>
    </citation>
    <scope>NUCLEOTIDE SEQUENCE [LARGE SCALE GENOMIC DNA]</scope>
    <source>
        <strain evidence="2 3">S2-29</strain>
    </source>
</reference>
<dbReference type="PROSITE" id="PS50883">
    <property type="entry name" value="EAL"/>
    <property type="match status" value="1"/>
</dbReference>
<dbReference type="EMBL" id="JAWLNX010000013">
    <property type="protein sequence ID" value="MEB3369565.1"/>
    <property type="molecule type" value="Genomic_DNA"/>
</dbReference>
<sequence length="363" mass="39498">MTALLDVSDEVAGAESADARLTALADTESAARVEASSLQEVQRAARIGTWEWDPATDLVALSEVSHELLGVPAGRMLTLEDYVDAVLPEDREVVRASLAPLAEQRDPVPVEYQFRIVRLVVLHYQPIVTADGAVHHAEALARWQHPRFGLLGPGHFLPAARRGGLLPDLDRWVLSTALREVADWPLVGGRPLPVSINLSGLVPGDENFVEAVDEAVTESGLDWNRVVLELVETDLVDLRPHHQAAMELLVERGARFAIDDFGTGYSSLARLRDLPAQIIKIDRRFVTSIAADAADHAVAQAVTTMAHAMGMVCTAEGVETREQLGVLAALGVDHYQGFLFSPAVPEQEFRAVLGTRGEFRPRT</sequence>
<dbReference type="InterPro" id="IPR035919">
    <property type="entry name" value="EAL_sf"/>
</dbReference>
<gene>
    <name evidence="2" type="ORF">R4I43_19325</name>
</gene>
<dbReference type="PANTHER" id="PTHR33121">
    <property type="entry name" value="CYCLIC DI-GMP PHOSPHODIESTERASE PDEF"/>
    <property type="match status" value="1"/>
</dbReference>
<dbReference type="InterPro" id="IPR000014">
    <property type="entry name" value="PAS"/>
</dbReference>
<evidence type="ECO:0000313" key="2">
    <source>
        <dbReference type="EMBL" id="MEB3369565.1"/>
    </source>
</evidence>
<dbReference type="Gene3D" id="3.20.20.450">
    <property type="entry name" value="EAL domain"/>
    <property type="match status" value="1"/>
</dbReference>
<evidence type="ECO:0000313" key="3">
    <source>
        <dbReference type="Proteomes" id="UP001327093"/>
    </source>
</evidence>
<keyword evidence="3" id="KW-1185">Reference proteome</keyword>
<comment type="caution">
    <text evidence="2">The sequence shown here is derived from an EMBL/GenBank/DDBJ whole genome shotgun (WGS) entry which is preliminary data.</text>
</comment>
<dbReference type="PANTHER" id="PTHR33121:SF70">
    <property type="entry name" value="SIGNALING PROTEIN YKOW"/>
    <property type="match status" value="1"/>
</dbReference>
<dbReference type="Pfam" id="PF00563">
    <property type="entry name" value="EAL"/>
    <property type="match status" value="1"/>
</dbReference>
<dbReference type="InterPro" id="IPR035965">
    <property type="entry name" value="PAS-like_dom_sf"/>
</dbReference>
<dbReference type="SMART" id="SM00052">
    <property type="entry name" value="EAL"/>
    <property type="match status" value="1"/>
</dbReference>
<feature type="domain" description="EAL" evidence="1">
    <location>
        <begin position="101"/>
        <end position="357"/>
    </location>
</feature>
<evidence type="ECO:0000259" key="1">
    <source>
        <dbReference type="PROSITE" id="PS50883"/>
    </source>
</evidence>
<name>A0ABU6ADE7_9PSEU</name>
<dbReference type="InterPro" id="IPR050706">
    <property type="entry name" value="Cyclic-di-GMP_PDE-like"/>
</dbReference>
<dbReference type="InterPro" id="IPR001633">
    <property type="entry name" value="EAL_dom"/>
</dbReference>
<proteinExistence type="predicted"/>
<dbReference type="Proteomes" id="UP001327093">
    <property type="component" value="Unassembled WGS sequence"/>
</dbReference>
<protein>
    <submittedName>
        <fullName evidence="2">EAL domain-containing protein</fullName>
    </submittedName>
</protein>
<dbReference type="Gene3D" id="3.30.450.20">
    <property type="entry name" value="PAS domain"/>
    <property type="match status" value="1"/>
</dbReference>
<dbReference type="SUPFAM" id="SSF141868">
    <property type="entry name" value="EAL domain-like"/>
    <property type="match status" value="1"/>
</dbReference>
<dbReference type="CDD" id="cd01948">
    <property type="entry name" value="EAL"/>
    <property type="match status" value="1"/>
</dbReference>